<dbReference type="AlphaFoldDB" id="A0AAV3JC36"/>
<reference evidence="1 2" key="1">
    <citation type="submission" date="2013-04" db="EMBL/GenBank/DDBJ databases">
        <authorList>
            <person name="Harkins D.M."/>
            <person name="Durkin A.S."/>
            <person name="Brinkac L.M."/>
            <person name="Haft D.H."/>
            <person name="Selengut J.D."/>
            <person name="Sanka R."/>
            <person name="DePew J."/>
            <person name="Purushe J."/>
            <person name="Chanthongthip A."/>
            <person name="Lattana O."/>
            <person name="Phetsouvanh R."/>
            <person name="Newton P.N."/>
            <person name="Vinetz J.M."/>
            <person name="Sutton G.G."/>
            <person name="Nierman W.C."/>
            <person name="Fouts D.E."/>
        </authorList>
    </citation>
    <scope>NUCLEOTIDE SEQUENCE [LARGE SCALE GENOMIC DNA]</scope>
    <source>
        <strain evidence="1 2">UI 09931</strain>
    </source>
</reference>
<evidence type="ECO:0000313" key="2">
    <source>
        <dbReference type="Proteomes" id="UP000014570"/>
    </source>
</evidence>
<protein>
    <submittedName>
        <fullName evidence="1">Uncharacterized protein</fullName>
    </submittedName>
</protein>
<gene>
    <name evidence="1" type="ORF">LEP1GSC103_2355</name>
</gene>
<dbReference type="EMBL" id="AHNP02000007">
    <property type="protein sequence ID" value="EPG58238.1"/>
    <property type="molecule type" value="Genomic_DNA"/>
</dbReference>
<proteinExistence type="predicted"/>
<name>A0AAV3JC36_LEPBO</name>
<organism evidence="1 2">
    <name type="scientific">Leptospira borgpetersenii serovar Javanica str. UI 09931</name>
    <dbReference type="NCBI Taxonomy" id="1049767"/>
    <lineage>
        <taxon>Bacteria</taxon>
        <taxon>Pseudomonadati</taxon>
        <taxon>Spirochaetota</taxon>
        <taxon>Spirochaetia</taxon>
        <taxon>Leptospirales</taxon>
        <taxon>Leptospiraceae</taxon>
        <taxon>Leptospira</taxon>
    </lineage>
</organism>
<sequence>MLNSSSLLLALGQFNVSLLFALDGILDGRSIMFKVSREIRSAESEVYFCMEGMSSYKNRVKDFRL</sequence>
<dbReference type="Proteomes" id="UP000014570">
    <property type="component" value="Unassembled WGS sequence"/>
</dbReference>
<comment type="caution">
    <text evidence="1">The sequence shown here is derived from an EMBL/GenBank/DDBJ whole genome shotgun (WGS) entry which is preliminary data.</text>
</comment>
<evidence type="ECO:0000313" key="1">
    <source>
        <dbReference type="EMBL" id="EPG58238.1"/>
    </source>
</evidence>
<accession>A0AAV3JC36</accession>